<dbReference type="EMBL" id="KV481116">
    <property type="protein sequence ID" value="OCT55610.1"/>
    <property type="molecule type" value="Genomic_DNA"/>
</dbReference>
<gene>
    <name evidence="1" type="ORF">XELAEV_18000415mg</name>
</gene>
<name>A0A974GYJ8_XENLA</name>
<sequence length="80" mass="8868">MLYYRVRGGVRNPGRSFTPVQGAEEFLSPPHPSDTHTDIHIMQPIPQMCDTIDSLECELPGPALFTCSVLAVFPAVYIHV</sequence>
<dbReference type="AlphaFoldDB" id="A0A974GYJ8"/>
<proteinExistence type="predicted"/>
<accession>A0A974GYJ8</accession>
<evidence type="ECO:0000313" key="1">
    <source>
        <dbReference type="EMBL" id="OCT55610.1"/>
    </source>
</evidence>
<protein>
    <submittedName>
        <fullName evidence="1">Uncharacterized protein</fullName>
    </submittedName>
</protein>
<reference evidence="1" key="1">
    <citation type="submission" date="2016-05" db="EMBL/GenBank/DDBJ databases">
        <title>WGS assembly of Xenopus laevis.</title>
        <authorList>
            <person name="Session A."/>
            <person name="Uno Y."/>
            <person name="Kwon T."/>
            <person name="Chapman J."/>
            <person name="Toyoda A."/>
            <person name="Takahashi S."/>
            <person name="Fukui A."/>
            <person name="Hikosaka A."/>
            <person name="Putnam N."/>
            <person name="Stites J."/>
            <person name="Van Heeringen S."/>
            <person name="Quigley I."/>
            <person name="Heinz S."/>
            <person name="Hellsten U."/>
            <person name="Lyons J."/>
            <person name="Suzuki A."/>
            <person name="Kondo M."/>
            <person name="Ogino H."/>
            <person name="Ochi H."/>
            <person name="Bogdanovic O."/>
            <person name="Lister R."/>
            <person name="Georgiou G."/>
            <person name="Paranjpe S."/>
            <person name="Van Kruijsbergen I."/>
            <person name="Mozaffari S."/>
            <person name="Shu S."/>
            <person name="Schmutz J."/>
            <person name="Jenkins J."/>
            <person name="Grimwood J."/>
            <person name="Carlson J."/>
            <person name="Mitros T."/>
            <person name="Simakov O."/>
            <person name="Heald R."/>
            <person name="Miller K."/>
            <person name="Haudenschild C."/>
            <person name="Kuroki Y."/>
            <person name="Tanaka T."/>
            <person name="Michiue T."/>
            <person name="Watanabe M."/>
            <person name="Kinoshita T."/>
            <person name="Ohta Y."/>
            <person name="Mawaribuchi S."/>
            <person name="Suzuki Y."/>
            <person name="Haramoto Y."/>
            <person name="Yamamoto T."/>
            <person name="Takagi C."/>
            <person name="Kitzman J."/>
            <person name="Shendure J."/>
            <person name="Nakayama T."/>
            <person name="Izutsu Y."/>
            <person name="Robert J."/>
            <person name="Dichmann D."/>
            <person name="Flajnik M."/>
            <person name="Houston D."/>
            <person name="Marcotte E."/>
            <person name="Wallingford J."/>
            <person name="Ito Y."/>
            <person name="Asashima M."/>
            <person name="Ueno N."/>
            <person name="Matsuda Y."/>
            <person name="Jan Veenstra G."/>
            <person name="Fujiyama A."/>
            <person name="Harland R."/>
            <person name="Taira M."/>
            <person name="Rokhsar D.S."/>
        </authorList>
    </citation>
    <scope>NUCLEOTIDE SEQUENCE</scope>
    <source>
        <strain evidence="1">J</strain>
        <tissue evidence="1">Blood</tissue>
    </source>
</reference>
<organism evidence="1">
    <name type="scientific">Xenopus laevis</name>
    <name type="common">African clawed frog</name>
    <dbReference type="NCBI Taxonomy" id="8355"/>
    <lineage>
        <taxon>Eukaryota</taxon>
        <taxon>Metazoa</taxon>
        <taxon>Chordata</taxon>
        <taxon>Craniata</taxon>
        <taxon>Vertebrata</taxon>
        <taxon>Euteleostomi</taxon>
        <taxon>Amphibia</taxon>
        <taxon>Batrachia</taxon>
        <taxon>Anura</taxon>
        <taxon>Pipoidea</taxon>
        <taxon>Pipidae</taxon>
        <taxon>Xenopodinae</taxon>
        <taxon>Xenopus</taxon>
        <taxon>Xenopus</taxon>
    </lineage>
</organism>
<dbReference type="Proteomes" id="UP000694892">
    <property type="component" value="Unassembled WGS sequence"/>
</dbReference>